<dbReference type="Proteomes" id="UP000035009">
    <property type="component" value="Unassembled WGS sequence"/>
</dbReference>
<evidence type="ECO:0000313" key="1">
    <source>
        <dbReference type="EMBL" id="GAC80851.1"/>
    </source>
</evidence>
<dbReference type="AlphaFoldDB" id="M3THA9"/>
<dbReference type="EMBL" id="BAOP01000023">
    <property type="protein sequence ID" value="GAC80851.1"/>
    <property type="molecule type" value="Genomic_DNA"/>
</dbReference>
<evidence type="ECO:0000313" key="2">
    <source>
        <dbReference type="Proteomes" id="UP000035009"/>
    </source>
</evidence>
<protein>
    <submittedName>
        <fullName evidence="1">Uncharacterized protein</fullName>
    </submittedName>
</protein>
<proteinExistence type="predicted"/>
<name>M3THA9_GORML</name>
<dbReference type="eggNOG" id="ENOG5031W35">
    <property type="taxonomic scope" value="Bacteria"/>
</dbReference>
<dbReference type="STRING" id="410332.SAMN04488550_0587"/>
<comment type="caution">
    <text evidence="1">The sequence shown here is derived from an EMBL/GenBank/DDBJ whole genome shotgun (WGS) entry which is preliminary data.</text>
</comment>
<keyword evidence="2" id="KW-1185">Reference proteome</keyword>
<gene>
    <name evidence="1" type="ORF">GM1_023_00100</name>
</gene>
<accession>M3THA9</accession>
<organism evidence="1 2">
    <name type="scientific">Gordonia malaquae NBRC 108250</name>
    <dbReference type="NCBI Taxonomy" id="1223542"/>
    <lineage>
        <taxon>Bacteria</taxon>
        <taxon>Bacillati</taxon>
        <taxon>Actinomycetota</taxon>
        <taxon>Actinomycetes</taxon>
        <taxon>Mycobacteriales</taxon>
        <taxon>Gordoniaceae</taxon>
        <taxon>Gordonia</taxon>
    </lineage>
</organism>
<sequence length="236" mass="25709">MVLMTKAVSRQDRAAAAVDLELLAAEVADAVKGPRGPEPEQASVADALARRADGETYAAIAAAIGVSEKRAASWCREAARIDARFDAREAKPRRARDHSRRVGTKMLTARIEAGLLELVARRAGDEGRSTTAVVEAALRSYVGRKVAGLETAVRRELRKRLKEELRELASAIGAHDAELSRQGNNLNQLTAFCNRYKELPVSITDELAATRRALDENRAATERLHETVLARFEGGD</sequence>
<reference evidence="1 2" key="1">
    <citation type="submission" date="2013-02" db="EMBL/GenBank/DDBJ databases">
        <title>Whole genome shotgun sequence of Gordonia malaquae NBRC 108250.</title>
        <authorList>
            <person name="Yoshida I."/>
            <person name="Hosoyama A."/>
            <person name="Tsuchikane K."/>
            <person name="Ando Y."/>
            <person name="Baba S."/>
            <person name="Ohji S."/>
            <person name="Hamada M."/>
            <person name="Tamura T."/>
            <person name="Yamazoe A."/>
            <person name="Yamazaki S."/>
            <person name="Fujita N."/>
        </authorList>
    </citation>
    <scope>NUCLEOTIDE SEQUENCE [LARGE SCALE GENOMIC DNA]</scope>
    <source>
        <strain evidence="1 2">NBRC 108250</strain>
    </source>
</reference>